<accession>A0A521AU48</accession>
<dbReference type="InterPro" id="IPR025048">
    <property type="entry name" value="DUF3987"/>
</dbReference>
<keyword evidence="3" id="KW-1185">Reference proteome</keyword>
<proteinExistence type="predicted"/>
<dbReference type="OrthoDB" id="9801888at2"/>
<dbReference type="GO" id="GO:0008270">
    <property type="term" value="F:zinc ion binding"/>
    <property type="evidence" value="ECO:0007669"/>
    <property type="project" value="InterPro"/>
</dbReference>
<evidence type="ECO:0000313" key="3">
    <source>
        <dbReference type="Proteomes" id="UP000317593"/>
    </source>
</evidence>
<feature type="region of interest" description="Disordered" evidence="1">
    <location>
        <begin position="96"/>
        <end position="115"/>
    </location>
</feature>
<dbReference type="Proteomes" id="UP000317593">
    <property type="component" value="Unassembled WGS sequence"/>
</dbReference>
<gene>
    <name evidence="2" type="ORF">SAMN06265218_101370</name>
</gene>
<name>A0A521AU48_9BACT</name>
<dbReference type="GO" id="GO:0003677">
    <property type="term" value="F:DNA binding"/>
    <property type="evidence" value="ECO:0007669"/>
    <property type="project" value="InterPro"/>
</dbReference>
<organism evidence="2 3">
    <name type="scientific">Fodinibius sediminis</name>
    <dbReference type="NCBI Taxonomy" id="1214077"/>
    <lineage>
        <taxon>Bacteria</taxon>
        <taxon>Pseudomonadati</taxon>
        <taxon>Balneolota</taxon>
        <taxon>Balneolia</taxon>
        <taxon>Balneolales</taxon>
        <taxon>Balneolaceae</taxon>
        <taxon>Fodinibius</taxon>
    </lineage>
</organism>
<evidence type="ECO:0000313" key="2">
    <source>
        <dbReference type="EMBL" id="SMO38305.1"/>
    </source>
</evidence>
<dbReference type="SUPFAM" id="SSF57783">
    <property type="entry name" value="Zinc beta-ribbon"/>
    <property type="match status" value="1"/>
</dbReference>
<protein>
    <recommendedName>
        <fullName evidence="4">Toprim-like</fullName>
    </recommendedName>
</protein>
<reference evidence="2 3" key="1">
    <citation type="submission" date="2017-05" db="EMBL/GenBank/DDBJ databases">
        <authorList>
            <person name="Varghese N."/>
            <person name="Submissions S."/>
        </authorList>
    </citation>
    <scope>NUCLEOTIDE SEQUENCE [LARGE SCALE GENOMIC DNA]</scope>
    <source>
        <strain evidence="2 3">DSM 21194</strain>
    </source>
</reference>
<dbReference type="Gene3D" id="3.90.580.10">
    <property type="entry name" value="Zinc finger, CHC2-type domain"/>
    <property type="match status" value="1"/>
</dbReference>
<dbReference type="EMBL" id="FXTH01000001">
    <property type="protein sequence ID" value="SMO38305.1"/>
    <property type="molecule type" value="Genomic_DNA"/>
</dbReference>
<evidence type="ECO:0008006" key="4">
    <source>
        <dbReference type="Google" id="ProtNLM"/>
    </source>
</evidence>
<dbReference type="AlphaFoldDB" id="A0A521AU48"/>
<dbReference type="InterPro" id="IPR036977">
    <property type="entry name" value="DNA_primase_Znf_CHC2"/>
</dbReference>
<evidence type="ECO:0000256" key="1">
    <source>
        <dbReference type="SAM" id="MobiDB-lite"/>
    </source>
</evidence>
<dbReference type="Pfam" id="PF13148">
    <property type="entry name" value="DUF3987"/>
    <property type="match status" value="1"/>
</dbReference>
<dbReference type="GO" id="GO:0006260">
    <property type="term" value="P:DNA replication"/>
    <property type="evidence" value="ECO:0007669"/>
    <property type="project" value="InterPro"/>
</dbReference>
<sequence length="799" mass="90111">MSPISENLNPQDIERVIENLGIPVNKKPNKEGWVKILSPIREEKKASFGLNLQTGAWKDHGTDESGDLINLVEHVHNWETAQAINFVKEVSLTSSFTGSNGSSTPKSPKDAQLTRDTNFWTSKNRDALKKAQEKLTAATDHPLLETINSYDGIKLDTLVHFGVGIIHKWKRDWLLFPYDSGAQLYRREAGDKQIRSLKGSRPGASFFGKTKVRGKGEDLMIAKSPREAMLLHQLYPDRADTVGLVTGEQGTLSASQKDWIKQIVSTHSYKCVIVVIDCDTKGAHRIAQKLCKSVSNVLASTPVALVNISKATGGKFKDVTDCRQAGMSGDLLWEIISNSSPVQRELDRSEETLPTEAYAEDRLDLASAPPISETVYTNLPGLLKEICLLIDEQHRRDVFLVSSLPAVASQMPNVLAEHRDCYYSTDLFTQIIAEPGSGKGEASNGRGLARMTDQEIRTQARREIDNYSHLPDEEKANIERPKKRSLFIPANASARKMLDRLEANGGNGFIFETEIDTLLNATEQDWGNYTDTVRKAFQHEPLSIIRTDEEYYIDNPRLSICLTGTFDQFKRMFRSAENGHFSRYALYTFDTPRRWESHRPSTESRKVRASITEASRKLNEMYNRLKNRSKPLYINVQSHQWDRLDSIFSKKMELIEALGLSRHLHASNNRTGVIALRLISILVVLQVFEDDPDQLKLEQSLTPSDADVTVALTLAETFIEHAIRLYHILPKSEPASDPRGRRFTEFYRSLPEEFTTGEAVQIGAECELAVPERTVKEWLPKDDDKFIKVAHGKYKKGDP</sequence>